<dbReference type="EMBL" id="SRLO01000184">
    <property type="protein sequence ID" value="TNN68821.1"/>
    <property type="molecule type" value="Genomic_DNA"/>
</dbReference>
<reference evidence="2 3" key="1">
    <citation type="submission" date="2019-03" db="EMBL/GenBank/DDBJ databases">
        <title>First draft genome of Liparis tanakae, snailfish: a comprehensive survey of snailfish specific genes.</title>
        <authorList>
            <person name="Kim W."/>
            <person name="Song I."/>
            <person name="Jeong J.-H."/>
            <person name="Kim D."/>
            <person name="Kim S."/>
            <person name="Ryu S."/>
            <person name="Song J.Y."/>
            <person name="Lee S.K."/>
        </authorList>
    </citation>
    <scope>NUCLEOTIDE SEQUENCE [LARGE SCALE GENOMIC DNA]</scope>
    <source>
        <tissue evidence="2">Muscle</tissue>
    </source>
</reference>
<accession>A0A4Z2HTE3</accession>
<evidence type="ECO:0000313" key="2">
    <source>
        <dbReference type="EMBL" id="TNN68821.1"/>
    </source>
</evidence>
<dbReference type="Proteomes" id="UP000314294">
    <property type="component" value="Unassembled WGS sequence"/>
</dbReference>
<proteinExistence type="predicted"/>
<gene>
    <name evidence="2" type="ORF">EYF80_021009</name>
</gene>
<sequence>MGSLGEMGYESVQPPGIDVGHNMHMCKEIRRQKNKVQLSGLLCTAAPDAHQHPTPTRPDPHPLPRAGDSSACPRCGSSGEQNPAERQRLHGDATPAASGFWAAARMGPSARGLSSPPPSSSSSSSSSSCSTNGRPEHHDAAQPTDNAPGAPGDATIAPTRRRHYS</sequence>
<name>A0A4Z2HTE3_9TELE</name>
<organism evidence="2 3">
    <name type="scientific">Liparis tanakae</name>
    <name type="common">Tanaka's snailfish</name>
    <dbReference type="NCBI Taxonomy" id="230148"/>
    <lineage>
        <taxon>Eukaryota</taxon>
        <taxon>Metazoa</taxon>
        <taxon>Chordata</taxon>
        <taxon>Craniata</taxon>
        <taxon>Vertebrata</taxon>
        <taxon>Euteleostomi</taxon>
        <taxon>Actinopterygii</taxon>
        <taxon>Neopterygii</taxon>
        <taxon>Teleostei</taxon>
        <taxon>Neoteleostei</taxon>
        <taxon>Acanthomorphata</taxon>
        <taxon>Eupercaria</taxon>
        <taxon>Perciformes</taxon>
        <taxon>Cottioidei</taxon>
        <taxon>Cottales</taxon>
        <taxon>Liparidae</taxon>
        <taxon>Liparis</taxon>
    </lineage>
</organism>
<feature type="compositionally biased region" description="Low complexity" evidence="1">
    <location>
        <begin position="120"/>
        <end position="130"/>
    </location>
</feature>
<protein>
    <submittedName>
        <fullName evidence="2">Uncharacterized protein</fullName>
    </submittedName>
</protein>
<keyword evidence="3" id="KW-1185">Reference proteome</keyword>
<comment type="caution">
    <text evidence="2">The sequence shown here is derived from an EMBL/GenBank/DDBJ whole genome shotgun (WGS) entry which is preliminary data.</text>
</comment>
<feature type="region of interest" description="Disordered" evidence="1">
    <location>
        <begin position="40"/>
        <end position="165"/>
    </location>
</feature>
<dbReference type="AlphaFoldDB" id="A0A4Z2HTE3"/>
<evidence type="ECO:0000313" key="3">
    <source>
        <dbReference type="Proteomes" id="UP000314294"/>
    </source>
</evidence>
<evidence type="ECO:0000256" key="1">
    <source>
        <dbReference type="SAM" id="MobiDB-lite"/>
    </source>
</evidence>